<evidence type="ECO:0000313" key="3">
    <source>
        <dbReference type="Proteomes" id="UP000266673"/>
    </source>
</evidence>
<name>A0A397VN92_9GLOM</name>
<gene>
    <name evidence="2" type="ORF">C2G38_2032776</name>
</gene>
<organism evidence="2 3">
    <name type="scientific">Gigaspora rosea</name>
    <dbReference type="NCBI Taxonomy" id="44941"/>
    <lineage>
        <taxon>Eukaryota</taxon>
        <taxon>Fungi</taxon>
        <taxon>Fungi incertae sedis</taxon>
        <taxon>Mucoromycota</taxon>
        <taxon>Glomeromycotina</taxon>
        <taxon>Glomeromycetes</taxon>
        <taxon>Diversisporales</taxon>
        <taxon>Gigasporaceae</taxon>
        <taxon>Gigaspora</taxon>
    </lineage>
</organism>
<dbReference type="AlphaFoldDB" id="A0A397VN92"/>
<proteinExistence type="predicted"/>
<sequence>MIEEEPSIKISYNKNVNSLPLPKIIPYSKMNSDPNFFAELYVNPWSIMVELEKEQKSRTIVDVLGIGSAIYRLMLGLYLFLFKKKLSGEPYGLIYKQYYKEESEKII</sequence>
<keyword evidence="1" id="KW-1133">Transmembrane helix</keyword>
<dbReference type="OrthoDB" id="10517368at2759"/>
<evidence type="ECO:0000256" key="1">
    <source>
        <dbReference type="SAM" id="Phobius"/>
    </source>
</evidence>
<comment type="caution">
    <text evidence="2">The sequence shown here is derived from an EMBL/GenBank/DDBJ whole genome shotgun (WGS) entry which is preliminary data.</text>
</comment>
<protein>
    <submittedName>
        <fullName evidence="2">Uncharacterized protein</fullName>
    </submittedName>
</protein>
<keyword evidence="3" id="KW-1185">Reference proteome</keyword>
<dbReference type="Proteomes" id="UP000266673">
    <property type="component" value="Unassembled WGS sequence"/>
</dbReference>
<accession>A0A397VN92</accession>
<evidence type="ECO:0000313" key="2">
    <source>
        <dbReference type="EMBL" id="RIB23422.1"/>
    </source>
</evidence>
<feature type="transmembrane region" description="Helical" evidence="1">
    <location>
        <begin position="60"/>
        <end position="81"/>
    </location>
</feature>
<keyword evidence="1" id="KW-0812">Transmembrane</keyword>
<dbReference type="EMBL" id="QKWP01000263">
    <property type="protein sequence ID" value="RIB23422.1"/>
    <property type="molecule type" value="Genomic_DNA"/>
</dbReference>
<keyword evidence="1" id="KW-0472">Membrane</keyword>
<reference evidence="2 3" key="1">
    <citation type="submission" date="2018-06" db="EMBL/GenBank/DDBJ databases">
        <title>Comparative genomics reveals the genomic features of Rhizophagus irregularis, R. cerebriforme, R. diaphanum and Gigaspora rosea, and their symbiotic lifestyle signature.</title>
        <authorList>
            <person name="Morin E."/>
            <person name="San Clemente H."/>
            <person name="Chen E.C.H."/>
            <person name="De La Providencia I."/>
            <person name="Hainaut M."/>
            <person name="Kuo A."/>
            <person name="Kohler A."/>
            <person name="Murat C."/>
            <person name="Tang N."/>
            <person name="Roy S."/>
            <person name="Loubradou J."/>
            <person name="Henrissat B."/>
            <person name="Grigoriev I.V."/>
            <person name="Corradi N."/>
            <person name="Roux C."/>
            <person name="Martin F.M."/>
        </authorList>
    </citation>
    <scope>NUCLEOTIDE SEQUENCE [LARGE SCALE GENOMIC DNA]</scope>
    <source>
        <strain evidence="2 3">DAOM 194757</strain>
    </source>
</reference>